<evidence type="ECO:0000256" key="10">
    <source>
        <dbReference type="SAM" id="Phobius"/>
    </source>
</evidence>
<dbReference type="PANTHER" id="PTHR21137">
    <property type="entry name" value="ODORANT RECEPTOR"/>
    <property type="match status" value="1"/>
</dbReference>
<feature type="transmembrane region" description="Helical" evidence="10">
    <location>
        <begin position="111"/>
        <end position="133"/>
    </location>
</feature>
<evidence type="ECO:0000313" key="11">
    <source>
        <dbReference type="EMBL" id="KAJ4437204.1"/>
    </source>
</evidence>
<evidence type="ECO:0000313" key="12">
    <source>
        <dbReference type="Proteomes" id="UP001148838"/>
    </source>
</evidence>
<comment type="caution">
    <text evidence="11">The sequence shown here is derived from an EMBL/GenBank/DDBJ whole genome shotgun (WGS) entry which is preliminary data.</text>
</comment>
<dbReference type="PANTHER" id="PTHR21137:SF35">
    <property type="entry name" value="ODORANT RECEPTOR 19A-RELATED"/>
    <property type="match status" value="1"/>
</dbReference>
<dbReference type="Pfam" id="PF02949">
    <property type="entry name" value="7tm_6"/>
    <property type="match status" value="1"/>
</dbReference>
<keyword evidence="8" id="KW-0675">Receptor</keyword>
<evidence type="ECO:0000256" key="8">
    <source>
        <dbReference type="ARBA" id="ARBA00023170"/>
    </source>
</evidence>
<keyword evidence="5" id="KW-0552">Olfaction</keyword>
<sequence length="242" mass="27398">MYDTLYPFDTSVRPVHEFIFMTQVIAMLRISLLFIGTPYFYVTIVCIACTQLQKVKHLLLQMKQKIPEPEKEMADSNELKEALRFQQSLNNIVRLHQQIISYVDTLEEFTCLLLGGVFFLVLLLQCTTAYAVANTSLDNINAFARAVYLYLLVTWVGCVYCGFGNLLSQEYESVGNAAFASDWVGTPVSYQKCISFMIAISNKGFNLTAAKFVPVSNSTLMNVNDKRVHVFIHVLADNERQG</sequence>
<proteinExistence type="predicted"/>
<keyword evidence="3" id="KW-0716">Sensory transduction</keyword>
<dbReference type="Proteomes" id="UP001148838">
    <property type="component" value="Unassembled WGS sequence"/>
</dbReference>
<comment type="subcellular location">
    <subcellularLocation>
        <location evidence="1">Cell membrane</location>
        <topology evidence="1">Multi-pass membrane protein</topology>
    </subcellularLocation>
</comment>
<evidence type="ECO:0000256" key="1">
    <source>
        <dbReference type="ARBA" id="ARBA00004651"/>
    </source>
</evidence>
<keyword evidence="6 10" id="KW-1133">Transmembrane helix</keyword>
<feature type="transmembrane region" description="Helical" evidence="10">
    <location>
        <begin position="20"/>
        <end position="49"/>
    </location>
</feature>
<feature type="transmembrane region" description="Helical" evidence="10">
    <location>
        <begin position="145"/>
        <end position="163"/>
    </location>
</feature>
<evidence type="ECO:0000256" key="6">
    <source>
        <dbReference type="ARBA" id="ARBA00022989"/>
    </source>
</evidence>
<evidence type="ECO:0008006" key="13">
    <source>
        <dbReference type="Google" id="ProtNLM"/>
    </source>
</evidence>
<evidence type="ECO:0000256" key="4">
    <source>
        <dbReference type="ARBA" id="ARBA00022692"/>
    </source>
</evidence>
<protein>
    <recommendedName>
        <fullName evidence="13">Odorant receptor</fullName>
    </recommendedName>
</protein>
<name>A0ABQ8SSR8_PERAM</name>
<evidence type="ECO:0000256" key="5">
    <source>
        <dbReference type="ARBA" id="ARBA00022725"/>
    </source>
</evidence>
<keyword evidence="2" id="KW-1003">Cell membrane</keyword>
<keyword evidence="12" id="KW-1185">Reference proteome</keyword>
<accession>A0ABQ8SSR8</accession>
<dbReference type="InterPro" id="IPR004117">
    <property type="entry name" value="7tm6_olfct_rcpt"/>
</dbReference>
<evidence type="ECO:0000256" key="2">
    <source>
        <dbReference type="ARBA" id="ARBA00022475"/>
    </source>
</evidence>
<dbReference type="EMBL" id="JAJSOF020000021">
    <property type="protein sequence ID" value="KAJ4437204.1"/>
    <property type="molecule type" value="Genomic_DNA"/>
</dbReference>
<reference evidence="11 12" key="1">
    <citation type="journal article" date="2022" name="Allergy">
        <title>Genome assembly and annotation of Periplaneta americana reveal a comprehensive cockroach allergen profile.</title>
        <authorList>
            <person name="Wang L."/>
            <person name="Xiong Q."/>
            <person name="Saelim N."/>
            <person name="Wang L."/>
            <person name="Nong W."/>
            <person name="Wan A.T."/>
            <person name="Shi M."/>
            <person name="Liu X."/>
            <person name="Cao Q."/>
            <person name="Hui J.H.L."/>
            <person name="Sookrung N."/>
            <person name="Leung T.F."/>
            <person name="Tungtrongchitr A."/>
            <person name="Tsui S.K.W."/>
        </authorList>
    </citation>
    <scope>NUCLEOTIDE SEQUENCE [LARGE SCALE GENOMIC DNA]</scope>
    <source>
        <strain evidence="11">PWHHKU_190912</strain>
    </source>
</reference>
<evidence type="ECO:0000256" key="7">
    <source>
        <dbReference type="ARBA" id="ARBA00023136"/>
    </source>
</evidence>
<keyword evidence="4 10" id="KW-0812">Transmembrane</keyword>
<gene>
    <name evidence="11" type="ORF">ANN_17339</name>
</gene>
<keyword evidence="7 10" id="KW-0472">Membrane</keyword>
<evidence type="ECO:0000256" key="3">
    <source>
        <dbReference type="ARBA" id="ARBA00022606"/>
    </source>
</evidence>
<keyword evidence="9" id="KW-0807">Transducer</keyword>
<evidence type="ECO:0000256" key="9">
    <source>
        <dbReference type="ARBA" id="ARBA00023224"/>
    </source>
</evidence>
<organism evidence="11 12">
    <name type="scientific">Periplaneta americana</name>
    <name type="common">American cockroach</name>
    <name type="synonym">Blatta americana</name>
    <dbReference type="NCBI Taxonomy" id="6978"/>
    <lineage>
        <taxon>Eukaryota</taxon>
        <taxon>Metazoa</taxon>
        <taxon>Ecdysozoa</taxon>
        <taxon>Arthropoda</taxon>
        <taxon>Hexapoda</taxon>
        <taxon>Insecta</taxon>
        <taxon>Pterygota</taxon>
        <taxon>Neoptera</taxon>
        <taxon>Polyneoptera</taxon>
        <taxon>Dictyoptera</taxon>
        <taxon>Blattodea</taxon>
        <taxon>Blattoidea</taxon>
        <taxon>Blattidae</taxon>
        <taxon>Blattinae</taxon>
        <taxon>Periplaneta</taxon>
    </lineage>
</organism>